<dbReference type="Proteomes" id="UP000007093">
    <property type="component" value="Chromosome"/>
</dbReference>
<dbReference type="PATRIC" id="fig|568816.4.peg.2105"/>
<sequence>MSMTFLLVVARIWPLSAIPDTYFTSEKATVPKEEGSRLERAWKLGLETAAAQPPVLKLCTDNLMSGLKMAFGVIPSITSIGLLGLFLAEFTPIFDYFGYLFVPFFKLFGVSQAVLAGKAAALSLPEMFLPAILIKGSGTMLLKFVIAVVSISAILFSQPASPASWGRIFRSRCGTLSSSGSNGWSFPSSSRSPLPCSWGCLINSVR</sequence>
<name>G4Q5S2_ACIIR</name>
<dbReference type="InParanoid" id="G4Q5S2"/>
<protein>
    <submittedName>
        <fullName evidence="2">Nucleoside recognition protein</fullName>
    </submittedName>
</protein>
<keyword evidence="1" id="KW-1133">Transmembrane helix</keyword>
<gene>
    <name evidence="2" type="ordered locus">Acin_2171</name>
</gene>
<dbReference type="HOGENOM" id="CLU_1340825_0_0_9"/>
<dbReference type="KEGG" id="ain:Acin_2171"/>
<dbReference type="eggNOG" id="COG3314">
    <property type="taxonomic scope" value="Bacteria"/>
</dbReference>
<evidence type="ECO:0000256" key="1">
    <source>
        <dbReference type="SAM" id="Phobius"/>
    </source>
</evidence>
<feature type="transmembrane region" description="Helical" evidence="1">
    <location>
        <begin position="69"/>
        <end position="88"/>
    </location>
</feature>
<keyword evidence="3" id="KW-1185">Reference proteome</keyword>
<feature type="transmembrane region" description="Helical" evidence="1">
    <location>
        <begin position="140"/>
        <end position="157"/>
    </location>
</feature>
<dbReference type="AlphaFoldDB" id="G4Q5S2"/>
<keyword evidence="1" id="KW-0472">Membrane</keyword>
<reference evidence="2 3" key="1">
    <citation type="journal article" date="2011" name="J. Bacteriol.">
        <title>Complete genome sequence of Acidaminococcus intestini RYC-MR95, a Gram-negative bacterium from the phylum Firmicutes.</title>
        <authorList>
            <person name="D'Auria G."/>
            <person name="Galan J.C."/>
            <person name="Rodriguez-Alcayna M."/>
            <person name="Moya A."/>
            <person name="Baquero F."/>
            <person name="Latorre A."/>
        </authorList>
    </citation>
    <scope>NUCLEOTIDE SEQUENCE [LARGE SCALE GENOMIC DNA]</scope>
    <source>
        <strain evidence="2 3">RyC-MR95</strain>
    </source>
</reference>
<evidence type="ECO:0000313" key="3">
    <source>
        <dbReference type="Proteomes" id="UP000007093"/>
    </source>
</evidence>
<dbReference type="EMBL" id="CP003058">
    <property type="protein sequence ID" value="AEQ23368.1"/>
    <property type="molecule type" value="Genomic_DNA"/>
</dbReference>
<organism evidence="2 3">
    <name type="scientific">Acidaminococcus intestini (strain RyC-MR95)</name>
    <dbReference type="NCBI Taxonomy" id="568816"/>
    <lineage>
        <taxon>Bacteria</taxon>
        <taxon>Bacillati</taxon>
        <taxon>Bacillota</taxon>
        <taxon>Negativicutes</taxon>
        <taxon>Acidaminococcales</taxon>
        <taxon>Acidaminococcaceae</taxon>
        <taxon>Acidaminococcus</taxon>
    </lineage>
</organism>
<keyword evidence="1" id="KW-0812">Transmembrane</keyword>
<evidence type="ECO:0000313" key="2">
    <source>
        <dbReference type="EMBL" id="AEQ23368.1"/>
    </source>
</evidence>
<proteinExistence type="predicted"/>
<accession>G4Q5S2</accession>